<dbReference type="Proteomes" id="UP000323844">
    <property type="component" value="Chromosome"/>
</dbReference>
<name>A0A5C0UIN8_9RICK</name>
<protein>
    <recommendedName>
        <fullName evidence="9">Glycine--tRNA ligase beta subunit</fullName>
        <ecNumber evidence="9">6.1.1.14</ecNumber>
    </recommendedName>
    <alternativeName>
        <fullName evidence="9">Glycyl-tRNA synthetase beta subunit</fullName>
        <shortName evidence="9">GlyRS</shortName>
    </alternativeName>
</protein>
<evidence type="ECO:0000256" key="9">
    <source>
        <dbReference type="HAMAP-Rule" id="MF_00255"/>
    </source>
</evidence>
<keyword evidence="3 9" id="KW-0436">Ligase</keyword>
<evidence type="ECO:0000256" key="4">
    <source>
        <dbReference type="ARBA" id="ARBA00022741"/>
    </source>
</evidence>
<evidence type="ECO:0000256" key="3">
    <source>
        <dbReference type="ARBA" id="ARBA00022598"/>
    </source>
</evidence>
<evidence type="ECO:0000313" key="10">
    <source>
        <dbReference type="EMBL" id="QEK39481.1"/>
    </source>
</evidence>
<dbReference type="InterPro" id="IPR015944">
    <property type="entry name" value="Gly-tRNA-synth_bsu"/>
</dbReference>
<evidence type="ECO:0000256" key="7">
    <source>
        <dbReference type="ARBA" id="ARBA00023146"/>
    </source>
</evidence>
<dbReference type="NCBIfam" id="TIGR00211">
    <property type="entry name" value="glyS"/>
    <property type="match status" value="1"/>
</dbReference>
<evidence type="ECO:0000256" key="5">
    <source>
        <dbReference type="ARBA" id="ARBA00022840"/>
    </source>
</evidence>
<keyword evidence="11" id="KW-1185">Reference proteome</keyword>
<dbReference type="PANTHER" id="PTHR30075">
    <property type="entry name" value="GLYCYL-TRNA SYNTHETASE"/>
    <property type="match status" value="1"/>
</dbReference>
<keyword evidence="5 9" id="KW-0067">ATP-binding</keyword>
<dbReference type="HAMAP" id="MF_00255">
    <property type="entry name" value="Gly_tRNA_synth_beta"/>
    <property type="match status" value="1"/>
</dbReference>
<keyword evidence="9" id="KW-0963">Cytoplasm</keyword>
<accession>A0A5C0UIN8</accession>
<dbReference type="InterPro" id="IPR006194">
    <property type="entry name" value="Gly-tRNA-synth_heterodimer"/>
</dbReference>
<evidence type="ECO:0000256" key="8">
    <source>
        <dbReference type="ARBA" id="ARBA00047937"/>
    </source>
</evidence>
<sequence length="705" mass="80190">MSELILELYSEELPFSAQNQAKKDYPDIFAKMLSEYNFVYDALEVFVGPCRITLHVSGMLKEVEHASQDIKGPRVDAGGSALLGFCSKYGITPQSDLLQVVTSGCYRYYYYMKPVEKVSSVEVLKSMLPKAIGTISWEKSMRWIDNDCIWPRPLRSILCLFDDTVVPIEYYHLQASDVTFGHKFLSKNYIQVHSWSEYLEGLQNNFVILDHKDKVASIKEQAEQYFKDKSLRNKLCGKLLDEVACSVEYPNVLCGKIDEAYASLPSELVTVVINEHQKYIPTYFDDGNLAPYFLFVTNMFTDPRGAILRDNERVAKARLEDAKFLYEKDLKVPLDVRYEQLAHVLFHRSLGSIQDKTRRLQDIVEIMALNAYDKRVLSEAAKFCKCDLVGDVVSDLSSLQGVMGYHYSLNAGLNDDVAKAILEHYKPQGLHDSLPTHNIAKQLSLIDKVDSLVGLYVVGERATGNKDPYGLRRLAIGIIRIILDVGVGDLMTIIARCLGFYSDKISNKDNIMREIVNFIKHRHKNFLLESNVGSLSYIEAVMEANDYDISKVSSKLHALEDFVKHTRYEFIVQVFKRVHNLARSNGVTAEFASKVMNDVNKESRILHVLRRGEHFSALLSEFRKKGAPELYEEYARGVLEGMSSYDSFSISWDYKSALVGLYAISLPLNTFLENVTIADSTVLKVLLGAVLERYSRVINFEYLQK</sequence>
<dbReference type="GO" id="GO:0006426">
    <property type="term" value="P:glycyl-tRNA aminoacylation"/>
    <property type="evidence" value="ECO:0007669"/>
    <property type="project" value="UniProtKB-UniRule"/>
</dbReference>
<organism evidence="10 11">
    <name type="scientific">Candidatus Sneabacter namystus</name>
    <dbReference type="NCBI Taxonomy" id="2601646"/>
    <lineage>
        <taxon>Bacteria</taxon>
        <taxon>Pseudomonadati</taxon>
        <taxon>Pseudomonadota</taxon>
        <taxon>Alphaproteobacteria</taxon>
        <taxon>Rickettsiales</taxon>
        <taxon>Rickettsiaceae</taxon>
        <taxon>Rickettsieae</taxon>
        <taxon>Candidatus Sneabacter</taxon>
    </lineage>
</organism>
<comment type="catalytic activity">
    <reaction evidence="8 9">
        <text>tRNA(Gly) + glycine + ATP = glycyl-tRNA(Gly) + AMP + diphosphate</text>
        <dbReference type="Rhea" id="RHEA:16013"/>
        <dbReference type="Rhea" id="RHEA-COMP:9664"/>
        <dbReference type="Rhea" id="RHEA-COMP:9683"/>
        <dbReference type="ChEBI" id="CHEBI:30616"/>
        <dbReference type="ChEBI" id="CHEBI:33019"/>
        <dbReference type="ChEBI" id="CHEBI:57305"/>
        <dbReference type="ChEBI" id="CHEBI:78442"/>
        <dbReference type="ChEBI" id="CHEBI:78522"/>
        <dbReference type="ChEBI" id="CHEBI:456215"/>
        <dbReference type="EC" id="6.1.1.14"/>
    </reaction>
</comment>
<evidence type="ECO:0000256" key="6">
    <source>
        <dbReference type="ARBA" id="ARBA00022917"/>
    </source>
</evidence>
<dbReference type="RefSeq" id="WP_148951842.1">
    <property type="nucleotide sequence ID" value="NZ_CP043312.1"/>
</dbReference>
<dbReference type="KEGG" id="snay:FZC37_00815"/>
<comment type="similarity">
    <text evidence="1 9">Belongs to the class-II aminoacyl-tRNA synthetase family.</text>
</comment>
<reference evidence="10 11" key="1">
    <citation type="submission" date="2019-08" db="EMBL/GenBank/DDBJ databases">
        <title>Highly reduced genomes of protist endosymbionts show evolutionary convergence.</title>
        <authorList>
            <person name="George E."/>
            <person name="Husnik F."/>
            <person name="Tashyreva D."/>
            <person name="Prokopchuk G."/>
            <person name="Horak A."/>
            <person name="Kwong W.K."/>
            <person name="Lukes J."/>
            <person name="Keeling P.J."/>
        </authorList>
    </citation>
    <scope>NUCLEOTIDE SEQUENCE [LARGE SCALE GENOMIC DNA]</scope>
    <source>
        <strain evidence="10">1621</strain>
    </source>
</reference>
<keyword evidence="7 9" id="KW-0030">Aminoacyl-tRNA synthetase</keyword>
<keyword evidence="4 9" id="KW-0547">Nucleotide-binding</keyword>
<keyword evidence="6 9" id="KW-0648">Protein biosynthesis</keyword>
<dbReference type="GO" id="GO:0005524">
    <property type="term" value="F:ATP binding"/>
    <property type="evidence" value="ECO:0007669"/>
    <property type="project" value="UniProtKB-UniRule"/>
</dbReference>
<comment type="subunit">
    <text evidence="2 9">Tetramer of two alpha and two beta subunits.</text>
</comment>
<dbReference type="PRINTS" id="PR01045">
    <property type="entry name" value="TRNASYNTHGB"/>
</dbReference>
<dbReference type="AlphaFoldDB" id="A0A5C0UIN8"/>
<proteinExistence type="inferred from homology"/>
<evidence type="ECO:0000256" key="1">
    <source>
        <dbReference type="ARBA" id="ARBA00008226"/>
    </source>
</evidence>
<dbReference type="GO" id="GO:0005829">
    <property type="term" value="C:cytosol"/>
    <property type="evidence" value="ECO:0007669"/>
    <property type="project" value="TreeGrafter"/>
</dbReference>
<comment type="subcellular location">
    <subcellularLocation>
        <location evidence="9">Cytoplasm</location>
    </subcellularLocation>
</comment>
<evidence type="ECO:0000313" key="11">
    <source>
        <dbReference type="Proteomes" id="UP000323844"/>
    </source>
</evidence>
<gene>
    <name evidence="9 10" type="primary">glyS</name>
    <name evidence="10" type="ORF">FZC37_00815</name>
</gene>
<dbReference type="PANTHER" id="PTHR30075:SF2">
    <property type="entry name" value="GLYCINE--TRNA LIGASE, CHLOROPLASTIC_MITOCHONDRIAL 2"/>
    <property type="match status" value="1"/>
</dbReference>
<evidence type="ECO:0000256" key="2">
    <source>
        <dbReference type="ARBA" id="ARBA00011209"/>
    </source>
</evidence>
<dbReference type="Pfam" id="PF02092">
    <property type="entry name" value="tRNA_synt_2f"/>
    <property type="match status" value="1"/>
</dbReference>
<dbReference type="OrthoDB" id="9775440at2"/>
<dbReference type="EMBL" id="CP043312">
    <property type="protein sequence ID" value="QEK39481.1"/>
    <property type="molecule type" value="Genomic_DNA"/>
</dbReference>
<dbReference type="GO" id="GO:0004820">
    <property type="term" value="F:glycine-tRNA ligase activity"/>
    <property type="evidence" value="ECO:0007669"/>
    <property type="project" value="UniProtKB-UniRule"/>
</dbReference>
<dbReference type="EC" id="6.1.1.14" evidence="9"/>
<dbReference type="PROSITE" id="PS50861">
    <property type="entry name" value="AA_TRNA_LIGASE_II_GLYAB"/>
    <property type="match status" value="1"/>
</dbReference>